<dbReference type="RefSeq" id="WP_173765784.1">
    <property type="nucleotide sequence ID" value="NZ_JACOOT010000002.1"/>
</dbReference>
<gene>
    <name evidence="2" type="ORF">H8S54_00615</name>
</gene>
<comment type="caution">
    <text evidence="2">The sequence shown here is derived from an EMBL/GenBank/DDBJ whole genome shotgun (WGS) entry which is preliminary data.</text>
</comment>
<organism evidence="2 3">
    <name type="scientific">Blautia segnis</name>
    <dbReference type="NCBI Taxonomy" id="2763030"/>
    <lineage>
        <taxon>Bacteria</taxon>
        <taxon>Bacillati</taxon>
        <taxon>Bacillota</taxon>
        <taxon>Clostridia</taxon>
        <taxon>Lachnospirales</taxon>
        <taxon>Lachnospiraceae</taxon>
        <taxon>Blautia</taxon>
    </lineage>
</organism>
<accession>A0A8I0DQC4</accession>
<dbReference type="EMBL" id="JACOOT010000002">
    <property type="protein sequence ID" value="MBC5649658.1"/>
    <property type="molecule type" value="Genomic_DNA"/>
</dbReference>
<dbReference type="Proteomes" id="UP000652847">
    <property type="component" value="Unassembled WGS sequence"/>
</dbReference>
<evidence type="ECO:0000256" key="1">
    <source>
        <dbReference type="SAM" id="MobiDB-lite"/>
    </source>
</evidence>
<evidence type="ECO:0000313" key="2">
    <source>
        <dbReference type="EMBL" id="MBC5649658.1"/>
    </source>
</evidence>
<name>A0A8I0DQC4_9FIRM</name>
<protein>
    <submittedName>
        <fullName evidence="2">Uncharacterized protein</fullName>
    </submittedName>
</protein>
<feature type="region of interest" description="Disordered" evidence="1">
    <location>
        <begin position="50"/>
        <end position="81"/>
    </location>
</feature>
<feature type="compositionally biased region" description="Basic and acidic residues" evidence="1">
    <location>
        <begin position="67"/>
        <end position="81"/>
    </location>
</feature>
<sequence length="81" mass="8441">MSGGSGQTMEGKITGVQAVSVTRKVCGMAMSNVELSLTYGLTPAVQMDAAAEEAKVETEEATEEAAEEKAEPETTSAEKEQ</sequence>
<reference evidence="2 3" key="1">
    <citation type="submission" date="2020-08" db="EMBL/GenBank/DDBJ databases">
        <title>Genome public.</title>
        <authorList>
            <person name="Liu C."/>
            <person name="Sun Q."/>
        </authorList>
    </citation>
    <scope>NUCLEOTIDE SEQUENCE [LARGE SCALE GENOMIC DNA]</scope>
    <source>
        <strain evidence="2 3">BX17</strain>
    </source>
</reference>
<keyword evidence="3" id="KW-1185">Reference proteome</keyword>
<evidence type="ECO:0000313" key="3">
    <source>
        <dbReference type="Proteomes" id="UP000652847"/>
    </source>
</evidence>
<dbReference type="AlphaFoldDB" id="A0A8I0DQC4"/>
<proteinExistence type="predicted"/>